<gene>
    <name evidence="4" type="ORF">ET471_04830</name>
</gene>
<protein>
    <recommendedName>
        <fullName evidence="3">Putative zinc-finger domain-containing protein</fullName>
    </recommendedName>
</protein>
<accession>A0A4P6F2J8</accession>
<sequence>MVTRGQEPARTGVRAVDDALGRMRALAPGLAPGDPGTADPDLVRAALAALPHDDQRLLWLKHVDAADDVAIAKSLGLSLAAVPRRLRQAERNLAAGLAAVHTRAAAAEAGACTTTRGALGDYVRHRLPARTRQVLEAHLFGCQDCMRAFIDVRQAGWALRDAAPLLLAGSAGLATAGPVVAGALGAPAAGAGGVLALAGAGAGLAALRDRVVDAVREVLLAGPRAALVVGGSAASVVVVAGVAAAVVLSGGAPSPVPAPAPAPSAPVMAAPAASPAPAPRSVEAVAEPSPVPSQPTSPQPTPPSPTPGPSLPGPSVPVPTTPGPTRPGPTRPGPTTPRETPPIPTTPSPAQPSALPPAEQQPAVVPAAPDTPAPDTPAAEAPVAPPAVAPPAVMPPAATPPTVTTPQDPPVAPPEPAPTPIPAPPAPTTRTVVVTLPGACTVHGPQQLTVTVDGTRLTRGNAEPVLRGLPRDGVLVWPAHGTPGVPTGTWVLLDLTCDPHDVTFMLSEPVPAPATAALVPVRGGRSTPVPGAPVPGA</sequence>
<dbReference type="Gene3D" id="1.10.10.10">
    <property type="entry name" value="Winged helix-like DNA-binding domain superfamily/Winged helix DNA-binding domain"/>
    <property type="match status" value="1"/>
</dbReference>
<dbReference type="InterPro" id="IPR013324">
    <property type="entry name" value="RNA_pol_sigma_r3/r4-like"/>
</dbReference>
<evidence type="ECO:0000256" key="2">
    <source>
        <dbReference type="SAM" id="Phobius"/>
    </source>
</evidence>
<keyword evidence="2" id="KW-1133">Transmembrane helix</keyword>
<feature type="transmembrane region" description="Helical" evidence="2">
    <location>
        <begin position="162"/>
        <end position="181"/>
    </location>
</feature>
<evidence type="ECO:0000256" key="1">
    <source>
        <dbReference type="SAM" id="MobiDB-lite"/>
    </source>
</evidence>
<feature type="region of interest" description="Disordered" evidence="1">
    <location>
        <begin position="253"/>
        <end position="428"/>
    </location>
</feature>
<feature type="compositionally biased region" description="Pro residues" evidence="1">
    <location>
        <begin position="254"/>
        <end position="264"/>
    </location>
</feature>
<keyword evidence="5" id="KW-1185">Reference proteome</keyword>
<evidence type="ECO:0000259" key="3">
    <source>
        <dbReference type="Pfam" id="PF13490"/>
    </source>
</evidence>
<evidence type="ECO:0000313" key="4">
    <source>
        <dbReference type="EMBL" id="QAY69446.1"/>
    </source>
</evidence>
<dbReference type="RefSeq" id="WP_129186846.1">
    <property type="nucleotide sequence ID" value="NZ_CP035493.1"/>
</dbReference>
<keyword evidence="2" id="KW-0472">Membrane</keyword>
<dbReference type="SUPFAM" id="SSF88659">
    <property type="entry name" value="Sigma3 and sigma4 domains of RNA polymerase sigma factors"/>
    <property type="match status" value="1"/>
</dbReference>
<feature type="compositionally biased region" description="Low complexity" evidence="1">
    <location>
        <begin position="265"/>
        <end position="288"/>
    </location>
</feature>
<organism evidence="4 5">
    <name type="scientific">Xylanimonas protaetiae</name>
    <dbReference type="NCBI Taxonomy" id="2509457"/>
    <lineage>
        <taxon>Bacteria</taxon>
        <taxon>Bacillati</taxon>
        <taxon>Actinomycetota</taxon>
        <taxon>Actinomycetes</taxon>
        <taxon>Micrococcales</taxon>
        <taxon>Promicromonosporaceae</taxon>
        <taxon>Xylanimonas</taxon>
    </lineage>
</organism>
<reference evidence="4 5" key="1">
    <citation type="submission" date="2019-01" db="EMBL/GenBank/DDBJ databases">
        <title>Genome sequencing of strain FW10M-9.</title>
        <authorList>
            <person name="Heo J."/>
            <person name="Kim S.-J."/>
            <person name="Kim J.-S."/>
            <person name="Hong S.-B."/>
            <person name="Kwon S.-W."/>
        </authorList>
    </citation>
    <scope>NUCLEOTIDE SEQUENCE [LARGE SCALE GENOMIC DNA]</scope>
    <source>
        <strain evidence="4 5">FW10M-9</strain>
    </source>
</reference>
<dbReference type="KEGG" id="xya:ET471_04830"/>
<proteinExistence type="predicted"/>
<evidence type="ECO:0000313" key="5">
    <source>
        <dbReference type="Proteomes" id="UP000292118"/>
    </source>
</evidence>
<feature type="compositionally biased region" description="Pro residues" evidence="1">
    <location>
        <begin position="289"/>
        <end position="350"/>
    </location>
</feature>
<feature type="transmembrane region" description="Helical" evidence="2">
    <location>
        <begin position="227"/>
        <end position="248"/>
    </location>
</feature>
<feature type="compositionally biased region" description="Pro residues" evidence="1">
    <location>
        <begin position="383"/>
        <end position="399"/>
    </location>
</feature>
<feature type="compositionally biased region" description="Low complexity" evidence="1">
    <location>
        <begin position="351"/>
        <end position="368"/>
    </location>
</feature>
<feature type="compositionally biased region" description="Pro residues" evidence="1">
    <location>
        <begin position="407"/>
        <end position="427"/>
    </location>
</feature>
<keyword evidence="2" id="KW-0812">Transmembrane</keyword>
<name>A0A4P6F2J8_9MICO</name>
<dbReference type="EMBL" id="CP035493">
    <property type="protein sequence ID" value="QAY69446.1"/>
    <property type="molecule type" value="Genomic_DNA"/>
</dbReference>
<feature type="domain" description="Putative zinc-finger" evidence="3">
    <location>
        <begin position="112"/>
        <end position="145"/>
    </location>
</feature>
<dbReference type="InterPro" id="IPR036388">
    <property type="entry name" value="WH-like_DNA-bd_sf"/>
</dbReference>
<dbReference type="InterPro" id="IPR027383">
    <property type="entry name" value="Znf_put"/>
</dbReference>
<dbReference type="OrthoDB" id="5146719at2"/>
<feature type="transmembrane region" description="Helical" evidence="2">
    <location>
        <begin position="187"/>
        <end position="207"/>
    </location>
</feature>
<dbReference type="Pfam" id="PF13490">
    <property type="entry name" value="zf-HC2"/>
    <property type="match status" value="1"/>
</dbReference>
<dbReference type="AlphaFoldDB" id="A0A4P6F2J8"/>
<dbReference type="Proteomes" id="UP000292118">
    <property type="component" value="Chromosome"/>
</dbReference>